<dbReference type="PROSITE" id="PS50102">
    <property type="entry name" value="RRM"/>
    <property type="match status" value="1"/>
</dbReference>
<accession>A0A226E4W1</accession>
<evidence type="ECO:0000313" key="11">
    <source>
        <dbReference type="EMBL" id="OXA52074.1"/>
    </source>
</evidence>
<proteinExistence type="predicted"/>
<dbReference type="CDD" id="cd12412">
    <property type="entry name" value="RRM_DAZL_BOULE"/>
    <property type="match status" value="1"/>
</dbReference>
<evidence type="ECO:0000256" key="3">
    <source>
        <dbReference type="ARBA" id="ARBA00022490"/>
    </source>
</evidence>
<dbReference type="GO" id="GO:0051321">
    <property type="term" value="P:meiotic cell cycle"/>
    <property type="evidence" value="ECO:0007669"/>
    <property type="project" value="UniProtKB-ARBA"/>
</dbReference>
<sequence length="311" mass="33195">MEVEMNGNLSNSSTNSNYNGFESNTVGCGTDSGGPLTSTPISDRSIDGEVEQPTSTSYIENGGGGGGMTAPKYGTLIPNRVFVGGISCQTSESELMQLFSKFGAIRGTKIIMDRAGVSKGYGFVTFETEDEAKRLLNAMNHRQEMAPIVHRDRRLNIAPAVKKQPMMQRQNVTYGSQGSIGASSTFSPPPFDSYYYAPGQSPQGEFFVPPVPIQDNYFQQQTHGFSNGGFSNGISNALSTGLTNGYSNGGLANGYSSTTQVTDGMGQFYTVPNLGMGQAIQGPNGSIIFVPMPSMPSMPQCQQLNSVNWIV</sequence>
<evidence type="ECO:0000256" key="6">
    <source>
        <dbReference type="ARBA" id="ARBA00022871"/>
    </source>
</evidence>
<dbReference type="STRING" id="158441.A0A226E4W1"/>
<dbReference type="Proteomes" id="UP000198287">
    <property type="component" value="Unassembled WGS sequence"/>
</dbReference>
<dbReference type="Pfam" id="PF00076">
    <property type="entry name" value="RRM_1"/>
    <property type="match status" value="1"/>
</dbReference>
<dbReference type="GO" id="GO:0045948">
    <property type="term" value="P:positive regulation of translational initiation"/>
    <property type="evidence" value="ECO:0007669"/>
    <property type="project" value="TreeGrafter"/>
</dbReference>
<name>A0A226E4W1_FOLCA</name>
<dbReference type="SUPFAM" id="SSF54928">
    <property type="entry name" value="RNA-binding domain, RBD"/>
    <property type="match status" value="1"/>
</dbReference>
<keyword evidence="5" id="KW-0810">Translation regulation</keyword>
<dbReference type="SMART" id="SM00360">
    <property type="entry name" value="RRM"/>
    <property type="match status" value="1"/>
</dbReference>
<keyword evidence="2" id="KW-0217">Developmental protein</keyword>
<evidence type="ECO:0000256" key="8">
    <source>
        <dbReference type="PROSITE-ProRule" id="PRU00176"/>
    </source>
</evidence>
<evidence type="ECO:0000256" key="2">
    <source>
        <dbReference type="ARBA" id="ARBA00022473"/>
    </source>
</evidence>
<feature type="domain" description="RRM" evidence="10">
    <location>
        <begin position="79"/>
        <end position="162"/>
    </location>
</feature>
<dbReference type="InterPro" id="IPR000504">
    <property type="entry name" value="RRM_dom"/>
</dbReference>
<keyword evidence="12" id="KW-1185">Reference proteome</keyword>
<evidence type="ECO:0000256" key="4">
    <source>
        <dbReference type="ARBA" id="ARBA00022782"/>
    </source>
</evidence>
<evidence type="ECO:0000256" key="5">
    <source>
        <dbReference type="ARBA" id="ARBA00022845"/>
    </source>
</evidence>
<dbReference type="GO" id="GO:0003730">
    <property type="term" value="F:mRNA 3'-UTR binding"/>
    <property type="evidence" value="ECO:0007669"/>
    <property type="project" value="TreeGrafter"/>
</dbReference>
<keyword evidence="7 8" id="KW-0694">RNA-binding</keyword>
<keyword evidence="3" id="KW-0963">Cytoplasm</keyword>
<dbReference type="PANTHER" id="PTHR11176">
    <property type="entry name" value="BOULE-RELATED"/>
    <property type="match status" value="1"/>
</dbReference>
<evidence type="ECO:0000259" key="10">
    <source>
        <dbReference type="PROSITE" id="PS50102"/>
    </source>
</evidence>
<organism evidence="11 12">
    <name type="scientific">Folsomia candida</name>
    <name type="common">Springtail</name>
    <dbReference type="NCBI Taxonomy" id="158441"/>
    <lineage>
        <taxon>Eukaryota</taxon>
        <taxon>Metazoa</taxon>
        <taxon>Ecdysozoa</taxon>
        <taxon>Arthropoda</taxon>
        <taxon>Hexapoda</taxon>
        <taxon>Collembola</taxon>
        <taxon>Entomobryomorpha</taxon>
        <taxon>Isotomoidea</taxon>
        <taxon>Isotomidae</taxon>
        <taxon>Proisotominae</taxon>
        <taxon>Folsomia</taxon>
    </lineage>
</organism>
<feature type="region of interest" description="Disordered" evidence="9">
    <location>
        <begin position="1"/>
        <end position="65"/>
    </location>
</feature>
<comment type="subcellular location">
    <subcellularLocation>
        <location evidence="1">Cytoplasm</location>
    </subcellularLocation>
</comment>
<dbReference type="GO" id="GO:0008494">
    <property type="term" value="F:translation activator activity"/>
    <property type="evidence" value="ECO:0007669"/>
    <property type="project" value="TreeGrafter"/>
</dbReference>
<evidence type="ECO:0000313" key="12">
    <source>
        <dbReference type="Proteomes" id="UP000198287"/>
    </source>
</evidence>
<dbReference type="PANTHER" id="PTHR11176:SF57">
    <property type="entry name" value="PROTEIN BOULE"/>
    <property type="match status" value="1"/>
</dbReference>
<dbReference type="Gene3D" id="3.30.70.330">
    <property type="match status" value="1"/>
</dbReference>
<comment type="caution">
    <text evidence="11">The sequence shown here is derived from an EMBL/GenBank/DDBJ whole genome shotgun (WGS) entry which is preliminary data.</text>
</comment>
<reference evidence="11 12" key="1">
    <citation type="submission" date="2015-12" db="EMBL/GenBank/DDBJ databases">
        <title>The genome of Folsomia candida.</title>
        <authorList>
            <person name="Faddeeva A."/>
            <person name="Derks M.F."/>
            <person name="Anvar Y."/>
            <person name="Smit S."/>
            <person name="Van Straalen N."/>
            <person name="Roelofs D."/>
        </authorList>
    </citation>
    <scope>NUCLEOTIDE SEQUENCE [LARGE SCALE GENOMIC DNA]</scope>
    <source>
        <strain evidence="11 12">VU population</strain>
        <tissue evidence="11">Whole body</tissue>
    </source>
</reference>
<gene>
    <name evidence="11" type="ORF">Fcan01_13747</name>
</gene>
<dbReference type="InterPro" id="IPR035979">
    <property type="entry name" value="RBD_domain_sf"/>
</dbReference>
<evidence type="ECO:0000256" key="7">
    <source>
        <dbReference type="ARBA" id="ARBA00022884"/>
    </source>
</evidence>
<dbReference type="GO" id="GO:0005737">
    <property type="term" value="C:cytoplasm"/>
    <property type="evidence" value="ECO:0007669"/>
    <property type="project" value="UniProtKB-SubCell"/>
</dbReference>
<dbReference type="OrthoDB" id="762982at2759"/>
<protein>
    <submittedName>
        <fullName evidence="11">Protein boule</fullName>
    </submittedName>
</protein>
<feature type="compositionally biased region" description="Low complexity" evidence="9">
    <location>
        <begin position="1"/>
        <end position="19"/>
    </location>
</feature>
<dbReference type="GO" id="GO:0070935">
    <property type="term" value="P:3'-UTR-mediated mRNA stabilization"/>
    <property type="evidence" value="ECO:0007669"/>
    <property type="project" value="TreeGrafter"/>
</dbReference>
<dbReference type="EMBL" id="LNIX01000007">
    <property type="protein sequence ID" value="OXA52074.1"/>
    <property type="molecule type" value="Genomic_DNA"/>
</dbReference>
<dbReference type="FunFam" id="3.30.70.330:FF:000167">
    <property type="entry name" value="protein boule-like isoform X1"/>
    <property type="match status" value="1"/>
</dbReference>
<dbReference type="AlphaFoldDB" id="A0A226E4W1"/>
<dbReference type="GO" id="GO:0007283">
    <property type="term" value="P:spermatogenesis"/>
    <property type="evidence" value="ECO:0007669"/>
    <property type="project" value="UniProtKB-KW"/>
</dbReference>
<dbReference type="InterPro" id="IPR012677">
    <property type="entry name" value="Nucleotide-bd_a/b_plait_sf"/>
</dbReference>
<dbReference type="GO" id="GO:0030154">
    <property type="term" value="P:cell differentiation"/>
    <property type="evidence" value="ECO:0007669"/>
    <property type="project" value="UniProtKB-KW"/>
</dbReference>
<keyword evidence="4" id="KW-0221">Differentiation</keyword>
<evidence type="ECO:0000256" key="1">
    <source>
        <dbReference type="ARBA" id="ARBA00004496"/>
    </source>
</evidence>
<keyword evidence="6" id="KW-0744">Spermatogenesis</keyword>
<evidence type="ECO:0000256" key="9">
    <source>
        <dbReference type="SAM" id="MobiDB-lite"/>
    </source>
</evidence>
<dbReference type="InterPro" id="IPR034988">
    <property type="entry name" value="DAZ_BOULE_RRM"/>
</dbReference>